<sequence length="48" mass="4869">MKILVTGGAGFTPIALLTGQGTASSTPSVSATGRAETDTFIPKFREAL</sequence>
<gene>
    <name evidence="1" type="ORF">CEN89_498</name>
</gene>
<evidence type="ECO:0000313" key="2">
    <source>
        <dbReference type="Proteomes" id="UP000315689"/>
    </source>
</evidence>
<dbReference type="Proteomes" id="UP000315689">
    <property type="component" value="Unassembled WGS sequence"/>
</dbReference>
<dbReference type="AlphaFoldDB" id="A0A554LIM7"/>
<comment type="caution">
    <text evidence="1">The sequence shown here is derived from an EMBL/GenBank/DDBJ whole genome shotgun (WGS) entry which is preliminary data.</text>
</comment>
<evidence type="ECO:0000313" key="1">
    <source>
        <dbReference type="EMBL" id="TSC92712.1"/>
    </source>
</evidence>
<proteinExistence type="predicted"/>
<organism evidence="1 2">
    <name type="scientific">Candidatus Berkelbacteria bacterium Licking1014_7</name>
    <dbReference type="NCBI Taxonomy" id="2017147"/>
    <lineage>
        <taxon>Bacteria</taxon>
        <taxon>Candidatus Berkelbacteria</taxon>
    </lineage>
</organism>
<accession>A0A554LIM7</accession>
<protein>
    <submittedName>
        <fullName evidence="1">Uncharacterized protein</fullName>
    </submittedName>
</protein>
<name>A0A554LIM7_9BACT</name>
<dbReference type="EMBL" id="VMGK01000015">
    <property type="protein sequence ID" value="TSC92712.1"/>
    <property type="molecule type" value="Genomic_DNA"/>
</dbReference>
<reference evidence="1 2" key="1">
    <citation type="submission" date="2017-07" db="EMBL/GenBank/DDBJ databases">
        <title>Mechanisms for carbon and nitrogen cycling indicate functional differentiation within the Candidate Phyla Radiation.</title>
        <authorList>
            <person name="Danczak R.E."/>
            <person name="Johnston M.D."/>
            <person name="Kenah C."/>
            <person name="Slattery M."/>
            <person name="Wrighton K.C."/>
            <person name="Wilkins M.J."/>
        </authorList>
    </citation>
    <scope>NUCLEOTIDE SEQUENCE [LARGE SCALE GENOMIC DNA]</scope>
    <source>
        <strain evidence="1">Licking1014_7</strain>
    </source>
</reference>